<proteinExistence type="predicted"/>
<organism evidence="2 3">
    <name type="scientific">Candidatus Protofrankia californiensis</name>
    <dbReference type="NCBI Taxonomy" id="1839754"/>
    <lineage>
        <taxon>Bacteria</taxon>
        <taxon>Bacillati</taxon>
        <taxon>Actinomycetota</taxon>
        <taxon>Actinomycetes</taxon>
        <taxon>Frankiales</taxon>
        <taxon>Frankiaceae</taxon>
        <taxon>Protofrankia</taxon>
    </lineage>
</organism>
<name>A0A1C3NX31_9ACTN</name>
<dbReference type="Proteomes" id="UP000199013">
    <property type="component" value="Unassembled WGS sequence"/>
</dbReference>
<feature type="compositionally biased region" description="Basic residues" evidence="1">
    <location>
        <begin position="107"/>
        <end position="122"/>
    </location>
</feature>
<keyword evidence="3" id="KW-1185">Reference proteome</keyword>
<reference evidence="3" key="1">
    <citation type="submission" date="2016-02" db="EMBL/GenBank/DDBJ databases">
        <authorList>
            <person name="Wibberg D."/>
        </authorList>
    </citation>
    <scope>NUCLEOTIDE SEQUENCE [LARGE SCALE GENOMIC DNA]</scope>
</reference>
<dbReference type="EMBL" id="FLUV01000884">
    <property type="protein sequence ID" value="SBW21769.1"/>
    <property type="molecule type" value="Genomic_DNA"/>
</dbReference>
<accession>A0A1C3NX31</accession>
<sequence>MQSTSLRGELFAVTTAVQEAQRHIRHLRTHAPNSRAADRLEADVRRVMEDIDDLAAETAVLAESGSSDEPHADTACECHEPVFVPARHDEPEFQPECDDEGVAGGWQRHRTVSPRRRRRARV</sequence>
<evidence type="ECO:0000256" key="1">
    <source>
        <dbReference type="SAM" id="MobiDB-lite"/>
    </source>
</evidence>
<protein>
    <submittedName>
        <fullName evidence="2">Uncharacterized protein</fullName>
    </submittedName>
</protein>
<dbReference type="AlphaFoldDB" id="A0A1C3NX31"/>
<feature type="compositionally biased region" description="Acidic residues" evidence="1">
    <location>
        <begin position="92"/>
        <end position="101"/>
    </location>
</feature>
<evidence type="ECO:0000313" key="2">
    <source>
        <dbReference type="EMBL" id="SBW21769.1"/>
    </source>
</evidence>
<gene>
    <name evidence="2" type="ORF">FDG2_2122</name>
</gene>
<evidence type="ECO:0000313" key="3">
    <source>
        <dbReference type="Proteomes" id="UP000199013"/>
    </source>
</evidence>
<feature type="region of interest" description="Disordered" evidence="1">
    <location>
        <begin position="90"/>
        <end position="122"/>
    </location>
</feature>